<dbReference type="AlphaFoldDB" id="A0A9P6W1A1"/>
<dbReference type="PANTHER" id="PTHR12947">
    <property type="entry name" value="AMSH-LIKE PROTEASE"/>
    <property type="match status" value="1"/>
</dbReference>
<feature type="region of interest" description="Disordered" evidence="1">
    <location>
        <begin position="437"/>
        <end position="484"/>
    </location>
</feature>
<evidence type="ECO:0000256" key="1">
    <source>
        <dbReference type="SAM" id="MobiDB-lite"/>
    </source>
</evidence>
<evidence type="ECO:0000313" key="2">
    <source>
        <dbReference type="EMBL" id="KAG0661078.1"/>
    </source>
</evidence>
<reference evidence="2 3" key="1">
    <citation type="submission" date="2020-11" db="EMBL/GenBank/DDBJ databases">
        <title>Kefir isolates.</title>
        <authorList>
            <person name="Marcisauskas S."/>
            <person name="Kim Y."/>
            <person name="Blasche S."/>
        </authorList>
    </citation>
    <scope>NUCLEOTIDE SEQUENCE [LARGE SCALE GENOMIC DNA]</scope>
    <source>
        <strain evidence="2 3">KR</strain>
    </source>
</reference>
<accession>A0A9P6W1A1</accession>
<keyword evidence="3" id="KW-1185">Reference proteome</keyword>
<organism evidence="2 3">
    <name type="scientific">Rhodotorula mucilaginosa</name>
    <name type="common">Yeast</name>
    <name type="synonym">Rhodotorula rubra</name>
    <dbReference type="NCBI Taxonomy" id="5537"/>
    <lineage>
        <taxon>Eukaryota</taxon>
        <taxon>Fungi</taxon>
        <taxon>Dikarya</taxon>
        <taxon>Basidiomycota</taxon>
        <taxon>Pucciniomycotina</taxon>
        <taxon>Microbotryomycetes</taxon>
        <taxon>Sporidiobolales</taxon>
        <taxon>Sporidiobolaceae</taxon>
        <taxon>Rhodotorula</taxon>
    </lineage>
</organism>
<feature type="region of interest" description="Disordered" evidence="1">
    <location>
        <begin position="246"/>
        <end position="295"/>
    </location>
</feature>
<sequence length="674" mass="71662">MTKLAAPTRRRQLRRFLRLELAVDAISLSLLKLKLRKRAKAAAPAEDEISDGVQSPGSPSVGLDQPPTEPTTSSPPLFGPPPRSYAQLTDTAHELVAASWDPNLSIRQWLDAVRELASEAQEGCRRNDLETAFIRAETVVKLLQDVLPRHHPRWRTAEPEQLITARRYHARVTTANLSPAAHRASPALMLRNTISAAAGVYTDSSAPSASRGDSFDKLKALAKPVQTGPPRVNRLRNAYASGGQAAITDLTRPMGAPSLPEPGMDDPEGDGLLDRGSSDGPGQQGSGLNAEDPLALRREGRRVPRLADIVAHLATSAAPNPTRALAPHHYYSGNAKPSAPLALPGESDSDGEGQQKYYPSEAPPPPGTSAFNVTRTDLPLLARMPNGFPVPPIPPTPPSFLLQPQSATSPQLPTMTPLPPPPIPPVPPSFTHNVVAASIPPASPHSDTGVSSVSPPPRIASPAASTATTPGPDNLDSLKHSYGNSDVSAPVLEAVPVAGGETGRAPLSGTGEPRRSGGQLRRVILPAKLISHFVDIIAEANTARKIETCGLLLGKEQSGTSETCSMQREEEVAAFQQKESLLTFGWVTSSSATPFQTQAPDIPTRRLLPEAIAVVCAPHEGPNAYGVFRMTDPPGLEIVLECQDEGAFHLHYLCTQMWIKKEGTASFARSLSSV</sequence>
<dbReference type="OrthoDB" id="3640at2759"/>
<feature type="region of interest" description="Disordered" evidence="1">
    <location>
        <begin position="499"/>
        <end position="518"/>
    </location>
</feature>
<name>A0A9P6W1A1_RHOMI</name>
<evidence type="ECO:0000313" key="3">
    <source>
        <dbReference type="Proteomes" id="UP000777482"/>
    </source>
</evidence>
<comment type="caution">
    <text evidence="2">The sequence shown here is derived from an EMBL/GenBank/DDBJ whole genome shotgun (WGS) entry which is preliminary data.</text>
</comment>
<dbReference type="Proteomes" id="UP000777482">
    <property type="component" value="Unassembled WGS sequence"/>
</dbReference>
<dbReference type="GO" id="GO:0005768">
    <property type="term" value="C:endosome"/>
    <property type="evidence" value="ECO:0007669"/>
    <property type="project" value="TreeGrafter"/>
</dbReference>
<dbReference type="GO" id="GO:0070536">
    <property type="term" value="P:protein K63-linked deubiquitination"/>
    <property type="evidence" value="ECO:0007669"/>
    <property type="project" value="TreeGrafter"/>
</dbReference>
<feature type="region of interest" description="Disordered" evidence="1">
    <location>
        <begin position="43"/>
        <end position="85"/>
    </location>
</feature>
<feature type="compositionally biased region" description="Low complexity" evidence="1">
    <location>
        <begin position="460"/>
        <end position="470"/>
    </location>
</feature>
<proteinExistence type="predicted"/>
<gene>
    <name evidence="2" type="ORF">C6P46_004185</name>
</gene>
<feature type="region of interest" description="Disordered" evidence="1">
    <location>
        <begin position="320"/>
        <end position="373"/>
    </location>
</feature>
<dbReference type="EMBL" id="PUHQ01000038">
    <property type="protein sequence ID" value="KAG0661078.1"/>
    <property type="molecule type" value="Genomic_DNA"/>
</dbReference>
<dbReference type="GO" id="GO:0061578">
    <property type="term" value="F:K63-linked deubiquitinase activity"/>
    <property type="evidence" value="ECO:0007669"/>
    <property type="project" value="TreeGrafter"/>
</dbReference>
<dbReference type="Gene3D" id="1.20.58.80">
    <property type="entry name" value="Phosphotransferase system, lactose/cellobiose-type IIA subunit"/>
    <property type="match status" value="1"/>
</dbReference>
<dbReference type="Gene3D" id="3.40.140.10">
    <property type="entry name" value="Cytidine Deaminase, domain 2"/>
    <property type="match status" value="1"/>
</dbReference>
<dbReference type="GO" id="GO:0016020">
    <property type="term" value="C:membrane"/>
    <property type="evidence" value="ECO:0007669"/>
    <property type="project" value="TreeGrafter"/>
</dbReference>
<protein>
    <submittedName>
        <fullName evidence="2">Uncharacterized protein</fullName>
    </submittedName>
</protein>
<dbReference type="PANTHER" id="PTHR12947:SF13">
    <property type="entry name" value="FI19924P1"/>
    <property type="match status" value="1"/>
</dbReference>